<dbReference type="Gene3D" id="2.40.50.140">
    <property type="entry name" value="Nucleic acid-binding proteins"/>
    <property type="match status" value="1"/>
</dbReference>
<name>A0A930FYE9_9RHOO</name>
<dbReference type="CDD" id="cd04458">
    <property type="entry name" value="CSP_CDS"/>
    <property type="match status" value="1"/>
</dbReference>
<feature type="transmembrane region" description="Helical" evidence="3">
    <location>
        <begin position="177"/>
        <end position="195"/>
    </location>
</feature>
<dbReference type="EMBL" id="JABZMI010000048">
    <property type="protein sequence ID" value="MBF1164219.1"/>
    <property type="molecule type" value="Genomic_DNA"/>
</dbReference>
<keyword evidence="3" id="KW-1133">Transmembrane helix</keyword>
<dbReference type="SUPFAM" id="SSF50249">
    <property type="entry name" value="Nucleic acid-binding proteins"/>
    <property type="match status" value="1"/>
</dbReference>
<dbReference type="InterPro" id="IPR010718">
    <property type="entry name" value="DUF1294"/>
</dbReference>
<dbReference type="Pfam" id="PF06961">
    <property type="entry name" value="DUF1294"/>
    <property type="match status" value="1"/>
</dbReference>
<keyword evidence="1" id="KW-0597">Phosphoprotein</keyword>
<evidence type="ECO:0000313" key="5">
    <source>
        <dbReference type="EMBL" id="MBF1164219.1"/>
    </source>
</evidence>
<proteinExistence type="predicted"/>
<gene>
    <name evidence="5" type="ORF">HXL68_04165</name>
</gene>
<feature type="domain" description="CSD" evidence="4">
    <location>
        <begin position="2"/>
        <end position="67"/>
    </location>
</feature>
<comment type="caution">
    <text evidence="5">The sequence shown here is derived from an EMBL/GenBank/DDBJ whole genome shotgun (WGS) entry which is preliminary data.</text>
</comment>
<dbReference type="PROSITE" id="PS00352">
    <property type="entry name" value="CSD_1"/>
    <property type="match status" value="1"/>
</dbReference>
<keyword evidence="3" id="KW-0472">Membrane</keyword>
<dbReference type="InterPro" id="IPR012340">
    <property type="entry name" value="NA-bd_OB-fold"/>
</dbReference>
<organism evidence="5 6">
    <name type="scientific">Dechloromonas agitata</name>
    <dbReference type="NCBI Taxonomy" id="73030"/>
    <lineage>
        <taxon>Bacteria</taxon>
        <taxon>Pseudomonadati</taxon>
        <taxon>Pseudomonadota</taxon>
        <taxon>Betaproteobacteria</taxon>
        <taxon>Rhodocyclales</taxon>
        <taxon>Azonexaceae</taxon>
        <taxon>Dechloromonas</taxon>
    </lineage>
</organism>
<dbReference type="AlphaFoldDB" id="A0A930FYE9"/>
<dbReference type="InterPro" id="IPR011129">
    <property type="entry name" value="CSD"/>
</dbReference>
<dbReference type="InterPro" id="IPR002059">
    <property type="entry name" value="CSP_DNA-bd"/>
</dbReference>
<dbReference type="SMART" id="SM00357">
    <property type="entry name" value="CSP"/>
    <property type="match status" value="1"/>
</dbReference>
<evidence type="ECO:0000256" key="2">
    <source>
        <dbReference type="RuleBase" id="RU000408"/>
    </source>
</evidence>
<dbReference type="PANTHER" id="PTHR12962:SF1">
    <property type="entry name" value="COLD SHOCK DOMAIN-CONTAINING PROTEIN CG9705"/>
    <property type="match status" value="1"/>
</dbReference>
<accession>A0A930FYE9</accession>
<evidence type="ECO:0000256" key="1">
    <source>
        <dbReference type="ARBA" id="ARBA00022553"/>
    </source>
</evidence>
<dbReference type="InterPro" id="IPR019844">
    <property type="entry name" value="CSD_CS"/>
</dbReference>
<comment type="subcellular location">
    <subcellularLocation>
        <location evidence="2">Cytoplasm</location>
    </subcellularLocation>
</comment>
<feature type="transmembrane region" description="Helical" evidence="3">
    <location>
        <begin position="112"/>
        <end position="130"/>
    </location>
</feature>
<dbReference type="PANTHER" id="PTHR12962">
    <property type="entry name" value="CALCIUM-REGULATED HEAT STABLE PROTEIN CRHSP-24-RELATED"/>
    <property type="match status" value="1"/>
</dbReference>
<evidence type="ECO:0000259" key="4">
    <source>
        <dbReference type="PROSITE" id="PS51857"/>
    </source>
</evidence>
<sequence>MKIEGQLTRWDDERGFGFITPYNGGQEVFVHIKSFPPGSPRPTIGEQLAFEIELNGDGKKRAVRVSRLMKRRPAVKSKVSGDSVRGQISLLPIVLFALLLLGLGTLWQLPAYWFAVYGAASLVSFALYVWDKSAAAHGAWRTPESTLHLWALVGGWPGALLAQRLIRHKSVKAEFRAVFWGTVALNVAALIWLASPGGRMWLAGMSIG</sequence>
<dbReference type="Pfam" id="PF00313">
    <property type="entry name" value="CSD"/>
    <property type="match status" value="1"/>
</dbReference>
<dbReference type="GO" id="GO:0043488">
    <property type="term" value="P:regulation of mRNA stability"/>
    <property type="evidence" value="ECO:0007669"/>
    <property type="project" value="TreeGrafter"/>
</dbReference>
<keyword evidence="3" id="KW-0812">Transmembrane</keyword>
<reference evidence="5" key="1">
    <citation type="submission" date="2020-04" db="EMBL/GenBank/DDBJ databases">
        <title>Deep metagenomics examines the oral microbiome during advanced dental caries in children, revealing novel taxa and co-occurrences with host molecules.</title>
        <authorList>
            <person name="Baker J.L."/>
            <person name="Morton J.T."/>
            <person name="Dinis M."/>
            <person name="Alvarez R."/>
            <person name="Tran N.C."/>
            <person name="Knight R."/>
            <person name="Edlund A."/>
        </authorList>
    </citation>
    <scope>NUCLEOTIDE SEQUENCE</scope>
    <source>
        <strain evidence="5">JCVI_32_bin.24</strain>
    </source>
</reference>
<dbReference type="GO" id="GO:0005829">
    <property type="term" value="C:cytosol"/>
    <property type="evidence" value="ECO:0007669"/>
    <property type="project" value="UniProtKB-ARBA"/>
</dbReference>
<evidence type="ECO:0000313" key="6">
    <source>
        <dbReference type="Proteomes" id="UP000718593"/>
    </source>
</evidence>
<dbReference type="Proteomes" id="UP000718593">
    <property type="component" value="Unassembled WGS sequence"/>
</dbReference>
<dbReference type="PROSITE" id="PS51857">
    <property type="entry name" value="CSD_2"/>
    <property type="match status" value="1"/>
</dbReference>
<protein>
    <submittedName>
        <fullName evidence="5">DUF1294 domain-containing protein</fullName>
    </submittedName>
</protein>
<dbReference type="GO" id="GO:0003730">
    <property type="term" value="F:mRNA 3'-UTR binding"/>
    <property type="evidence" value="ECO:0007669"/>
    <property type="project" value="TreeGrafter"/>
</dbReference>
<feature type="transmembrane region" description="Helical" evidence="3">
    <location>
        <begin position="88"/>
        <end position="106"/>
    </location>
</feature>
<dbReference type="InterPro" id="IPR052069">
    <property type="entry name" value="Ca-reg_mRNA-binding_domain"/>
</dbReference>
<evidence type="ECO:0000256" key="3">
    <source>
        <dbReference type="SAM" id="Phobius"/>
    </source>
</evidence>